<gene>
    <name evidence="3" type="ORF">JKILLFL_G7172</name>
</gene>
<feature type="region of interest" description="Disordered" evidence="1">
    <location>
        <begin position="1"/>
        <end position="130"/>
    </location>
</feature>
<dbReference type="EMBL" id="CAJHJF010002250">
    <property type="protein sequence ID" value="CAD6924647.1"/>
    <property type="molecule type" value="Genomic_DNA"/>
</dbReference>
<evidence type="ECO:0000313" key="3">
    <source>
        <dbReference type="EMBL" id="CAD6924647.1"/>
    </source>
</evidence>
<protein>
    <recommendedName>
        <fullName evidence="2">Transcription activator GCR1-like domain-containing protein</fullName>
    </recommendedName>
</protein>
<evidence type="ECO:0000259" key="2">
    <source>
        <dbReference type="Pfam" id="PF12550"/>
    </source>
</evidence>
<dbReference type="PANTHER" id="PTHR37784">
    <property type="entry name" value="PROTEIN MSN1"/>
    <property type="match status" value="1"/>
</dbReference>
<name>A0A9N8LMV4_9BASI</name>
<proteinExistence type="predicted"/>
<feature type="compositionally biased region" description="Low complexity" evidence="1">
    <location>
        <begin position="163"/>
        <end position="177"/>
    </location>
</feature>
<feature type="compositionally biased region" description="Pro residues" evidence="1">
    <location>
        <begin position="120"/>
        <end position="130"/>
    </location>
</feature>
<feature type="region of interest" description="Disordered" evidence="1">
    <location>
        <begin position="163"/>
        <end position="186"/>
    </location>
</feature>
<feature type="compositionally biased region" description="Polar residues" evidence="1">
    <location>
        <begin position="1"/>
        <end position="16"/>
    </location>
</feature>
<feature type="non-terminal residue" evidence="3">
    <location>
        <position position="1"/>
    </location>
</feature>
<dbReference type="AlphaFoldDB" id="A0A9N8LMV4"/>
<accession>A0A9N8LMV4</accession>
<comment type="caution">
    <text evidence="3">The sequence shown here is derived from an EMBL/GenBank/DDBJ whole genome shotgun (WGS) entry which is preliminary data.</text>
</comment>
<dbReference type="Proteomes" id="UP000836404">
    <property type="component" value="Unassembled WGS sequence"/>
</dbReference>
<feature type="compositionally biased region" description="Low complexity" evidence="1">
    <location>
        <begin position="17"/>
        <end position="63"/>
    </location>
</feature>
<dbReference type="InterPro" id="IPR022210">
    <property type="entry name" value="TF_GCR1-like"/>
</dbReference>
<sequence>SLSLSAGVGTSNSKDVSSASAARAPSSFSSGTLSSSGTASSSRASALCSSISTTTSSSNSSHLSSRHPSGHATNLNDAPQQLLSPSSAPQLSSPPLPSSISAPSSPGTVLRNAAPAITGPTPPISPPGPIHPTIFDQSCFSPQSVALLADFITASASSIAAISSASPPSAPAPQSSSGTAISGAQQERIQELKLKEEERWGKQKMDANEPWQYDVNRDTVFPSYQFRPSPSVRDVWVEYSIGVNGKFGTRCMEEMWGTVWRSAPGMKQEWSRRRKVIELIEEITRSRPAWKQEHALRFFEACYGGYSARGLSDWLSKTSGFKRKRADVDHGRHQQDATSARDVIMGRLRTWLP</sequence>
<organism evidence="3 4">
    <name type="scientific">Tilletia laevis</name>
    <dbReference type="NCBI Taxonomy" id="157183"/>
    <lineage>
        <taxon>Eukaryota</taxon>
        <taxon>Fungi</taxon>
        <taxon>Dikarya</taxon>
        <taxon>Basidiomycota</taxon>
        <taxon>Ustilaginomycotina</taxon>
        <taxon>Exobasidiomycetes</taxon>
        <taxon>Tilletiales</taxon>
        <taxon>Tilletiaceae</taxon>
        <taxon>Tilletia</taxon>
    </lineage>
</organism>
<keyword evidence="4" id="KW-1185">Reference proteome</keyword>
<dbReference type="GO" id="GO:0000981">
    <property type="term" value="F:DNA-binding transcription factor activity, RNA polymerase II-specific"/>
    <property type="evidence" value="ECO:0007669"/>
    <property type="project" value="TreeGrafter"/>
</dbReference>
<dbReference type="InterPro" id="IPR052146">
    <property type="entry name" value="HOT1"/>
</dbReference>
<reference evidence="3 4" key="1">
    <citation type="submission" date="2020-10" db="EMBL/GenBank/DDBJ databases">
        <authorList>
            <person name="Sedaghatjoo S."/>
        </authorList>
    </citation>
    <scope>NUCLEOTIDE SEQUENCE [LARGE SCALE GENOMIC DNA]</scope>
    <source>
        <strain evidence="3 4">LLFL</strain>
    </source>
</reference>
<evidence type="ECO:0000256" key="1">
    <source>
        <dbReference type="SAM" id="MobiDB-lite"/>
    </source>
</evidence>
<dbReference type="PANTHER" id="PTHR37784:SF1">
    <property type="entry name" value="GLYCOLYTIC GENES TRANSCRIPTIONAL ACTIVATOR GCR1"/>
    <property type="match status" value="1"/>
</dbReference>
<evidence type="ECO:0000313" key="4">
    <source>
        <dbReference type="Proteomes" id="UP000836404"/>
    </source>
</evidence>
<dbReference type="GO" id="GO:0000978">
    <property type="term" value="F:RNA polymerase II cis-regulatory region sequence-specific DNA binding"/>
    <property type="evidence" value="ECO:0007669"/>
    <property type="project" value="TreeGrafter"/>
</dbReference>
<dbReference type="GO" id="GO:0060963">
    <property type="term" value="P:positive regulation of ribosomal protein gene transcription by RNA polymerase II"/>
    <property type="evidence" value="ECO:0007669"/>
    <property type="project" value="TreeGrafter"/>
</dbReference>
<dbReference type="Pfam" id="PF12550">
    <property type="entry name" value="GCR1_C"/>
    <property type="match status" value="1"/>
</dbReference>
<feature type="domain" description="Transcription activator GCR1-like" evidence="2">
    <location>
        <begin position="231"/>
        <end position="300"/>
    </location>
</feature>
<feature type="compositionally biased region" description="Low complexity" evidence="1">
    <location>
        <begin position="78"/>
        <end position="91"/>
    </location>
</feature>